<evidence type="ECO:0000256" key="1">
    <source>
        <dbReference type="SAM" id="MobiDB-lite"/>
    </source>
</evidence>
<comment type="caution">
    <text evidence="2">The sequence shown here is derived from an EMBL/GenBank/DDBJ whole genome shotgun (WGS) entry which is preliminary data.</text>
</comment>
<organism evidence="2 3">
    <name type="scientific">Cerrena zonata</name>
    <dbReference type="NCBI Taxonomy" id="2478898"/>
    <lineage>
        <taxon>Eukaryota</taxon>
        <taxon>Fungi</taxon>
        <taxon>Dikarya</taxon>
        <taxon>Basidiomycota</taxon>
        <taxon>Agaricomycotina</taxon>
        <taxon>Agaricomycetes</taxon>
        <taxon>Polyporales</taxon>
        <taxon>Cerrenaceae</taxon>
        <taxon>Cerrena</taxon>
    </lineage>
</organism>
<gene>
    <name evidence="2" type="ORF">QCA50_005388</name>
</gene>
<keyword evidence="3" id="KW-1185">Reference proteome</keyword>
<accession>A0AAW0GP26</accession>
<dbReference type="AlphaFoldDB" id="A0AAW0GP26"/>
<name>A0AAW0GP26_9APHY</name>
<feature type="compositionally biased region" description="Basic and acidic residues" evidence="1">
    <location>
        <begin position="144"/>
        <end position="154"/>
    </location>
</feature>
<dbReference type="EMBL" id="JASBNA010000005">
    <property type="protein sequence ID" value="KAK7691983.1"/>
    <property type="molecule type" value="Genomic_DNA"/>
</dbReference>
<sequence length="233" mass="25538">MNYFLLNLSATLYTPNFLTRMLSTLTVDKKPPRLRPLRLPAIVAQREAAEKAKQPGLWLRMLRASLQSWSHLKLVLNQKFEAISKGLSASDLKVSPTEGSPLSTSCVPWDLAQTAQGDSEASSLPLSASYAAWDIAAVCRDADSLQDEDSHSEDSGDSEELATPTGSPTLGECSLLPTETFKIVIHECETRDEDEVPNFGEVVNDGSLYKLPLPVWDYLTGPVPSFNSPRLNC</sequence>
<dbReference type="Proteomes" id="UP001385951">
    <property type="component" value="Unassembled WGS sequence"/>
</dbReference>
<reference evidence="2 3" key="1">
    <citation type="submission" date="2022-09" db="EMBL/GenBank/DDBJ databases">
        <authorList>
            <person name="Palmer J.M."/>
        </authorList>
    </citation>
    <scope>NUCLEOTIDE SEQUENCE [LARGE SCALE GENOMIC DNA]</scope>
    <source>
        <strain evidence="2 3">DSM 7382</strain>
    </source>
</reference>
<protein>
    <submittedName>
        <fullName evidence="2">Uncharacterized protein</fullName>
    </submittedName>
</protein>
<evidence type="ECO:0000313" key="2">
    <source>
        <dbReference type="EMBL" id="KAK7691983.1"/>
    </source>
</evidence>
<feature type="region of interest" description="Disordered" evidence="1">
    <location>
        <begin position="144"/>
        <end position="171"/>
    </location>
</feature>
<evidence type="ECO:0000313" key="3">
    <source>
        <dbReference type="Proteomes" id="UP001385951"/>
    </source>
</evidence>
<proteinExistence type="predicted"/>